<reference evidence="2" key="1">
    <citation type="journal article" date="2015" name="Nature">
        <title>Complex archaea that bridge the gap between prokaryotes and eukaryotes.</title>
        <authorList>
            <person name="Spang A."/>
            <person name="Saw J.H."/>
            <person name="Jorgensen S.L."/>
            <person name="Zaremba-Niedzwiedzka K."/>
            <person name="Martijn J."/>
            <person name="Lind A.E."/>
            <person name="van Eijk R."/>
            <person name="Schleper C."/>
            <person name="Guy L."/>
            <person name="Ettema T.J."/>
        </authorList>
    </citation>
    <scope>NUCLEOTIDE SEQUENCE</scope>
</reference>
<feature type="region of interest" description="Disordered" evidence="1">
    <location>
        <begin position="470"/>
        <end position="491"/>
    </location>
</feature>
<protein>
    <recommendedName>
        <fullName evidence="3">Portal protein</fullName>
    </recommendedName>
</protein>
<evidence type="ECO:0000256" key="1">
    <source>
        <dbReference type="SAM" id="MobiDB-lite"/>
    </source>
</evidence>
<evidence type="ECO:0000313" key="2">
    <source>
        <dbReference type="EMBL" id="KKL91048.1"/>
    </source>
</evidence>
<sequence length="540" mass="61617">MMATKIQKEWEENIKKAKTKREEWATQFRVELGRAYFEGQQKPADVNENEWITINKIYTHLMAQLPTMYSVDPYFYVKVKKSFTIDPKEIAEMERRGKIRQSMLNYLKVELELKKKARLCISDAHFEYGVLKVRRASDLQEHPQAGETIVDGDGKPILDPDTQKEQVYPKQVAANERYEWLRIHPEDLLWSADAGPLEDDWPWLAQHTAMSKKKAYKDKRFTKADIKAIKGRKVEEPDKSSSVIAGIFSKKKDDDEEDIIDLWEIYDLEERQWGIIAENAEKPLLDFKPTPPGIEKHPYGFLRFTLRDKSPYPIPPVSPAIDPQKELSLSRSRRLTHRKRFNRKYEAVVTKLEDPDAALDQLETGEDGTIIRVIAAGAINPISDAPLDQQNMLEEQALANDLTEAFGSPGASRGLADADSATEAGILDRRLEIREGDRLSMVTDMLIDSARKLDQLVQQHIEKDEVIKITGPDTAGPTTDEEGNEIANPDGSKWTLVKQGDYQAIEGEYEYSINLGATQPRLPDIERAQWIAFLSQVVIP</sequence>
<dbReference type="EMBL" id="LAZR01019839">
    <property type="protein sequence ID" value="KKL91048.1"/>
    <property type="molecule type" value="Genomic_DNA"/>
</dbReference>
<feature type="non-terminal residue" evidence="2">
    <location>
        <position position="540"/>
    </location>
</feature>
<comment type="caution">
    <text evidence="2">The sequence shown here is derived from an EMBL/GenBank/DDBJ whole genome shotgun (WGS) entry which is preliminary data.</text>
</comment>
<name>A0A0F9FXI6_9ZZZZ</name>
<organism evidence="2">
    <name type="scientific">marine sediment metagenome</name>
    <dbReference type="NCBI Taxonomy" id="412755"/>
    <lineage>
        <taxon>unclassified sequences</taxon>
        <taxon>metagenomes</taxon>
        <taxon>ecological metagenomes</taxon>
    </lineage>
</organism>
<gene>
    <name evidence="2" type="ORF">LCGC14_1898580</name>
</gene>
<proteinExistence type="predicted"/>
<accession>A0A0F9FXI6</accession>
<dbReference type="AlphaFoldDB" id="A0A0F9FXI6"/>
<evidence type="ECO:0008006" key="3">
    <source>
        <dbReference type="Google" id="ProtNLM"/>
    </source>
</evidence>